<sequence length="261" mass="28854">MVTIATKNVRFSYGSTPVLEDITFSLDTGTILGLVGPNGSGKTTLIRCIDKVLHPEGTILIDERDIQTMRRVEIASKIGYVPQNGARIAAATVFDVVMMGRTPHMSWRLGERDLDRIEYAIRLLGIEDLAERDYNELSGGQQQKVLIARAVAQDPNILLLDEPTNNLDIHHQLEALATIFDLSRSTGMTVVMAVHDLSIAARYADMLMMLKNGKVVAIGRPEDLITPERIREIYGVEARIFQDPEAGLIIVPLRAVPELAL</sequence>
<evidence type="ECO:0000256" key="2">
    <source>
        <dbReference type="ARBA" id="ARBA00022741"/>
    </source>
</evidence>
<dbReference type="EMBL" id="LNQE01001547">
    <property type="protein sequence ID" value="KUG15603.1"/>
    <property type="molecule type" value="Genomic_DNA"/>
</dbReference>
<protein>
    <submittedName>
        <fullName evidence="5">Vitamin b12 abc transporter, atpase component btud</fullName>
    </submittedName>
</protein>
<evidence type="ECO:0000313" key="5">
    <source>
        <dbReference type="EMBL" id="KUG15603.1"/>
    </source>
</evidence>
<evidence type="ECO:0000256" key="1">
    <source>
        <dbReference type="ARBA" id="ARBA00022448"/>
    </source>
</evidence>
<dbReference type="InterPro" id="IPR003439">
    <property type="entry name" value="ABC_transporter-like_ATP-bd"/>
</dbReference>
<dbReference type="GO" id="GO:0016887">
    <property type="term" value="F:ATP hydrolysis activity"/>
    <property type="evidence" value="ECO:0007669"/>
    <property type="project" value="InterPro"/>
</dbReference>
<keyword evidence="1" id="KW-0813">Transport</keyword>
<dbReference type="InterPro" id="IPR017871">
    <property type="entry name" value="ABC_transporter-like_CS"/>
</dbReference>
<comment type="caution">
    <text evidence="5">The sequence shown here is derived from an EMBL/GenBank/DDBJ whole genome shotgun (WGS) entry which is preliminary data.</text>
</comment>
<evidence type="ECO:0000256" key="3">
    <source>
        <dbReference type="ARBA" id="ARBA00022840"/>
    </source>
</evidence>
<dbReference type="Gene3D" id="3.40.50.300">
    <property type="entry name" value="P-loop containing nucleotide triphosphate hydrolases"/>
    <property type="match status" value="1"/>
</dbReference>
<dbReference type="SUPFAM" id="SSF52540">
    <property type="entry name" value="P-loop containing nucleoside triphosphate hydrolases"/>
    <property type="match status" value="1"/>
</dbReference>
<dbReference type="SMART" id="SM00382">
    <property type="entry name" value="AAA"/>
    <property type="match status" value="1"/>
</dbReference>
<keyword evidence="2" id="KW-0547">Nucleotide-binding</keyword>
<gene>
    <name evidence="5" type="ORF">ASZ90_014750</name>
</gene>
<dbReference type="CDD" id="cd03214">
    <property type="entry name" value="ABC_Iron-Siderophores_B12_Hemin"/>
    <property type="match status" value="1"/>
</dbReference>
<dbReference type="Pfam" id="PF00005">
    <property type="entry name" value="ABC_tran"/>
    <property type="match status" value="1"/>
</dbReference>
<dbReference type="AlphaFoldDB" id="A0A0W8F5B7"/>
<dbReference type="GO" id="GO:0005524">
    <property type="term" value="F:ATP binding"/>
    <property type="evidence" value="ECO:0007669"/>
    <property type="project" value="UniProtKB-KW"/>
</dbReference>
<proteinExistence type="predicted"/>
<organism evidence="5">
    <name type="scientific">hydrocarbon metagenome</name>
    <dbReference type="NCBI Taxonomy" id="938273"/>
    <lineage>
        <taxon>unclassified sequences</taxon>
        <taxon>metagenomes</taxon>
        <taxon>ecological metagenomes</taxon>
    </lineage>
</organism>
<evidence type="ECO:0000259" key="4">
    <source>
        <dbReference type="PROSITE" id="PS50893"/>
    </source>
</evidence>
<dbReference type="PROSITE" id="PS50893">
    <property type="entry name" value="ABC_TRANSPORTER_2"/>
    <property type="match status" value="1"/>
</dbReference>
<keyword evidence="3" id="KW-0067">ATP-binding</keyword>
<reference evidence="5" key="1">
    <citation type="journal article" date="2015" name="Proc. Natl. Acad. Sci. U.S.A.">
        <title>Networks of energetic and metabolic interactions define dynamics in microbial communities.</title>
        <authorList>
            <person name="Embree M."/>
            <person name="Liu J.K."/>
            <person name="Al-Bassam M.M."/>
            <person name="Zengler K."/>
        </authorList>
    </citation>
    <scope>NUCLEOTIDE SEQUENCE</scope>
</reference>
<feature type="domain" description="ABC transporter" evidence="4">
    <location>
        <begin position="4"/>
        <end position="237"/>
    </location>
</feature>
<dbReference type="InterPro" id="IPR027417">
    <property type="entry name" value="P-loop_NTPase"/>
</dbReference>
<name>A0A0W8F5B7_9ZZZZ</name>
<accession>A0A0W8F5B7</accession>
<dbReference type="PROSITE" id="PS00211">
    <property type="entry name" value="ABC_TRANSPORTER_1"/>
    <property type="match status" value="1"/>
</dbReference>
<dbReference type="FunFam" id="3.40.50.300:FF:000134">
    <property type="entry name" value="Iron-enterobactin ABC transporter ATP-binding protein"/>
    <property type="match status" value="1"/>
</dbReference>
<dbReference type="PANTHER" id="PTHR42794">
    <property type="entry name" value="HEMIN IMPORT ATP-BINDING PROTEIN HMUV"/>
    <property type="match status" value="1"/>
</dbReference>
<dbReference type="InterPro" id="IPR003593">
    <property type="entry name" value="AAA+_ATPase"/>
</dbReference>
<dbReference type="PANTHER" id="PTHR42794:SF2">
    <property type="entry name" value="ABC TRANSPORTER ATP-BINDING PROTEIN"/>
    <property type="match status" value="1"/>
</dbReference>